<dbReference type="KEGG" id="sesp:BN6_56630"/>
<name>K0K5P4_SACES</name>
<dbReference type="Proteomes" id="UP000006281">
    <property type="component" value="Chromosome"/>
</dbReference>
<dbReference type="PATRIC" id="fig|1179773.3.peg.5703"/>
<accession>K0K5P4</accession>
<sequence>MPTYFRAYEIAQLQSYSGFPAAEIAASAVDSLVFLDEAAVVRAAPLPDASVLFSDSSPEWAEFCRDRLGFVVPDWAAESAEVAAAVRAGRA</sequence>
<dbReference type="AlphaFoldDB" id="K0K5P4"/>
<dbReference type="BioCyc" id="SESP1179773:BN6_RS27290-MONOMER"/>
<evidence type="ECO:0000313" key="2">
    <source>
        <dbReference type="Proteomes" id="UP000006281"/>
    </source>
</evidence>
<evidence type="ECO:0000313" key="1">
    <source>
        <dbReference type="EMBL" id="CCH32922.1"/>
    </source>
</evidence>
<proteinExistence type="predicted"/>
<keyword evidence="2" id="KW-1185">Reference proteome</keyword>
<gene>
    <name evidence="1" type="ordered locus">BN6_56630</name>
</gene>
<dbReference type="HOGENOM" id="CLU_2425138_0_0_11"/>
<protein>
    <submittedName>
        <fullName evidence="1">Uncharacterized protein</fullName>
    </submittedName>
</protein>
<organism evidence="1 2">
    <name type="scientific">Saccharothrix espanaensis (strain ATCC 51144 / DSM 44229 / JCM 9112 / NBRC 15066 / NRRL 15764)</name>
    <dbReference type="NCBI Taxonomy" id="1179773"/>
    <lineage>
        <taxon>Bacteria</taxon>
        <taxon>Bacillati</taxon>
        <taxon>Actinomycetota</taxon>
        <taxon>Actinomycetes</taxon>
        <taxon>Pseudonocardiales</taxon>
        <taxon>Pseudonocardiaceae</taxon>
        <taxon>Saccharothrix</taxon>
    </lineage>
</organism>
<reference evidence="1 2" key="1">
    <citation type="journal article" date="2012" name="BMC Genomics">
        <title>Complete genome sequence of Saccharothrix espanaensis DSM 44229T and comparison to the other completely sequenced Pseudonocardiaceae.</title>
        <authorList>
            <person name="Strobel T."/>
            <person name="Al-Dilaimi A."/>
            <person name="Blom J."/>
            <person name="Gessner A."/>
            <person name="Kalinowski J."/>
            <person name="Luzhetska M."/>
            <person name="Puhler A."/>
            <person name="Szczepanowski R."/>
            <person name="Bechthold A."/>
            <person name="Ruckert C."/>
        </authorList>
    </citation>
    <scope>NUCLEOTIDE SEQUENCE [LARGE SCALE GENOMIC DNA]</scope>
    <source>
        <strain evidence="2">ATCC 51144 / DSM 44229 / JCM 9112 / NBRC 15066 / NRRL 15764</strain>
    </source>
</reference>
<dbReference type="STRING" id="1179773.BN6_56630"/>
<dbReference type="EMBL" id="HE804045">
    <property type="protein sequence ID" value="CCH32922.1"/>
    <property type="molecule type" value="Genomic_DNA"/>
</dbReference>